<accession>A0A8S3FWY5</accession>
<keyword evidence="1" id="KW-0812">Transmembrane</keyword>
<dbReference type="AlphaFoldDB" id="A0A8S3FWY5"/>
<comment type="caution">
    <text evidence="2">The sequence shown here is derived from an EMBL/GenBank/DDBJ whole genome shotgun (WGS) entry which is preliminary data.</text>
</comment>
<evidence type="ECO:0000313" key="3">
    <source>
        <dbReference type="Proteomes" id="UP000681967"/>
    </source>
</evidence>
<sequence>YVRASARRIKPQSISTQVSTNNPFPRSITINAIVLSIFATIAPISLSFGIANLIVHHGELKQYVREIIQRSNASIHVVTFIIDFYRINGFNRSSPRHIFHHI</sequence>
<proteinExistence type="predicted"/>
<dbReference type="Proteomes" id="UP000681967">
    <property type="component" value="Unassembled WGS sequence"/>
</dbReference>
<feature type="transmembrane region" description="Helical" evidence="1">
    <location>
        <begin position="28"/>
        <end position="55"/>
    </location>
</feature>
<name>A0A8S3FWY5_9BILA</name>
<organism evidence="2 3">
    <name type="scientific">Rotaria magnacalcarata</name>
    <dbReference type="NCBI Taxonomy" id="392030"/>
    <lineage>
        <taxon>Eukaryota</taxon>
        <taxon>Metazoa</taxon>
        <taxon>Spiralia</taxon>
        <taxon>Gnathifera</taxon>
        <taxon>Rotifera</taxon>
        <taxon>Eurotatoria</taxon>
        <taxon>Bdelloidea</taxon>
        <taxon>Philodinida</taxon>
        <taxon>Philodinidae</taxon>
        <taxon>Rotaria</taxon>
    </lineage>
</organism>
<evidence type="ECO:0000256" key="1">
    <source>
        <dbReference type="SAM" id="Phobius"/>
    </source>
</evidence>
<feature type="non-terminal residue" evidence="2">
    <location>
        <position position="1"/>
    </location>
</feature>
<evidence type="ECO:0000313" key="2">
    <source>
        <dbReference type="EMBL" id="CAF5140951.1"/>
    </source>
</evidence>
<dbReference type="EMBL" id="CAJOBH010252109">
    <property type="protein sequence ID" value="CAF5140951.1"/>
    <property type="molecule type" value="Genomic_DNA"/>
</dbReference>
<reference evidence="2" key="1">
    <citation type="submission" date="2021-02" db="EMBL/GenBank/DDBJ databases">
        <authorList>
            <person name="Nowell W R."/>
        </authorList>
    </citation>
    <scope>NUCLEOTIDE SEQUENCE</scope>
</reference>
<keyword evidence="1" id="KW-1133">Transmembrane helix</keyword>
<protein>
    <submittedName>
        <fullName evidence="2">Uncharacterized protein</fullName>
    </submittedName>
</protein>
<keyword evidence="1" id="KW-0472">Membrane</keyword>
<gene>
    <name evidence="2" type="ORF">BYL167_LOCUS70160</name>
</gene>